<feature type="compositionally biased region" description="Basic and acidic residues" evidence="1">
    <location>
        <begin position="90"/>
        <end position="107"/>
    </location>
</feature>
<keyword evidence="3" id="KW-1185">Reference proteome</keyword>
<dbReference type="AlphaFoldDB" id="A0ABD1CUD2"/>
<sequence>MLWSHLQGSEGKGAQTCRSRIRKWGRGSNVNVHVRQQPWNVLEEPVPTEGGSSYSTAIKPSPLSSRLRQMAFTSTSMACVTEGESDGDNDTPKHHAVKYEHPQDRPRTTAVATSRNRPASFASAADMSMMESGGSKSEATEVASPPHAHAKHTPTCVAGGNSSSSSWEAAVYRKHLPNYTFWEIHQEFCCPRRTPPRAVGRVCDAGAVPDVQPGGATAGPQCFQQADSNIQFVSLNPAQVANKPLDLVKLMELHGDGSGKRSGGLTGAIKNHDVLDCHGEYKLFHR</sequence>
<gene>
    <name evidence="2" type="ORF">pipiens_014490</name>
</gene>
<dbReference type="EMBL" id="JBEHCU010009347">
    <property type="protein sequence ID" value="KAL1380045.1"/>
    <property type="molecule type" value="Genomic_DNA"/>
</dbReference>
<feature type="compositionally biased region" description="Low complexity" evidence="1">
    <location>
        <begin position="119"/>
        <end position="137"/>
    </location>
</feature>
<dbReference type="Proteomes" id="UP001562425">
    <property type="component" value="Unassembled WGS sequence"/>
</dbReference>
<proteinExistence type="predicted"/>
<accession>A0ABD1CUD2</accession>
<evidence type="ECO:0000313" key="3">
    <source>
        <dbReference type="Proteomes" id="UP001562425"/>
    </source>
</evidence>
<protein>
    <submittedName>
        <fullName evidence="2">Uncharacterized protein</fullName>
    </submittedName>
</protein>
<organism evidence="2 3">
    <name type="scientific">Culex pipiens pipiens</name>
    <name type="common">Northern house mosquito</name>
    <dbReference type="NCBI Taxonomy" id="38569"/>
    <lineage>
        <taxon>Eukaryota</taxon>
        <taxon>Metazoa</taxon>
        <taxon>Ecdysozoa</taxon>
        <taxon>Arthropoda</taxon>
        <taxon>Hexapoda</taxon>
        <taxon>Insecta</taxon>
        <taxon>Pterygota</taxon>
        <taxon>Neoptera</taxon>
        <taxon>Endopterygota</taxon>
        <taxon>Diptera</taxon>
        <taxon>Nematocera</taxon>
        <taxon>Culicoidea</taxon>
        <taxon>Culicidae</taxon>
        <taxon>Culicinae</taxon>
        <taxon>Culicini</taxon>
        <taxon>Culex</taxon>
        <taxon>Culex</taxon>
    </lineage>
</organism>
<feature type="region of interest" description="Disordered" evidence="1">
    <location>
        <begin position="81"/>
        <end position="160"/>
    </location>
</feature>
<evidence type="ECO:0000256" key="1">
    <source>
        <dbReference type="SAM" id="MobiDB-lite"/>
    </source>
</evidence>
<name>A0ABD1CUD2_CULPP</name>
<comment type="caution">
    <text evidence="2">The sequence shown here is derived from an EMBL/GenBank/DDBJ whole genome shotgun (WGS) entry which is preliminary data.</text>
</comment>
<reference evidence="2 3" key="1">
    <citation type="submission" date="2024-05" db="EMBL/GenBank/DDBJ databases">
        <title>Culex pipiens pipiens assembly and annotation.</title>
        <authorList>
            <person name="Alout H."/>
            <person name="Durand T."/>
        </authorList>
    </citation>
    <scope>NUCLEOTIDE SEQUENCE [LARGE SCALE GENOMIC DNA]</scope>
    <source>
        <strain evidence="2">HA-2024</strain>
        <tissue evidence="2">Whole body</tissue>
    </source>
</reference>
<evidence type="ECO:0000313" key="2">
    <source>
        <dbReference type="EMBL" id="KAL1380045.1"/>
    </source>
</evidence>